<feature type="compositionally biased region" description="Gly residues" evidence="1">
    <location>
        <begin position="121"/>
        <end position="137"/>
    </location>
</feature>
<proteinExistence type="predicted"/>
<name>A0ABS7SB74_9MICO</name>
<protein>
    <recommendedName>
        <fullName evidence="4">YbaB/EbfC DNA-binding family protein</fullName>
    </recommendedName>
</protein>
<feature type="region of interest" description="Disordered" evidence="1">
    <location>
        <begin position="117"/>
        <end position="153"/>
    </location>
</feature>
<dbReference type="SUPFAM" id="SSF82607">
    <property type="entry name" value="YbaB-like"/>
    <property type="match status" value="1"/>
</dbReference>
<reference evidence="2 3" key="1">
    <citation type="submission" date="2021-04" db="EMBL/GenBank/DDBJ databases">
        <title>Ruania sp. nov., isolated from sandy soil of mangrove forest.</title>
        <authorList>
            <person name="Ge X."/>
            <person name="Huang R."/>
            <person name="Liu W."/>
        </authorList>
    </citation>
    <scope>NUCLEOTIDE SEQUENCE [LARGE SCALE GENOMIC DNA]</scope>
    <source>
        <strain evidence="2 3">N2-46</strain>
    </source>
</reference>
<keyword evidence="3" id="KW-1185">Reference proteome</keyword>
<organism evidence="2 3">
    <name type="scientific">Occultella gossypii</name>
    <dbReference type="NCBI Taxonomy" id="2800820"/>
    <lineage>
        <taxon>Bacteria</taxon>
        <taxon>Bacillati</taxon>
        <taxon>Actinomycetota</taxon>
        <taxon>Actinomycetes</taxon>
        <taxon>Micrococcales</taxon>
        <taxon>Ruaniaceae</taxon>
        <taxon>Occultella</taxon>
    </lineage>
</organism>
<comment type="caution">
    <text evidence="2">The sequence shown here is derived from an EMBL/GenBank/DDBJ whole genome shotgun (WGS) entry which is preliminary data.</text>
</comment>
<evidence type="ECO:0000313" key="2">
    <source>
        <dbReference type="EMBL" id="MBZ2196508.1"/>
    </source>
</evidence>
<feature type="region of interest" description="Disordered" evidence="1">
    <location>
        <begin position="83"/>
        <end position="102"/>
    </location>
</feature>
<dbReference type="EMBL" id="JAGSHT010000010">
    <property type="protein sequence ID" value="MBZ2196508.1"/>
    <property type="molecule type" value="Genomic_DNA"/>
</dbReference>
<dbReference type="Gene3D" id="3.30.1310.10">
    <property type="entry name" value="Nucleoid-associated protein YbaB-like domain"/>
    <property type="match status" value="1"/>
</dbReference>
<evidence type="ECO:0008006" key="4">
    <source>
        <dbReference type="Google" id="ProtNLM"/>
    </source>
</evidence>
<dbReference type="InterPro" id="IPR036894">
    <property type="entry name" value="YbaB-like_sf"/>
</dbReference>
<feature type="compositionally biased region" description="Basic and acidic residues" evidence="1">
    <location>
        <begin position="85"/>
        <end position="95"/>
    </location>
</feature>
<evidence type="ECO:0000256" key="1">
    <source>
        <dbReference type="SAM" id="MobiDB-lite"/>
    </source>
</evidence>
<dbReference type="RefSeq" id="WP_223405429.1">
    <property type="nucleotide sequence ID" value="NZ_JAGSHT010000010.1"/>
</dbReference>
<evidence type="ECO:0000313" key="3">
    <source>
        <dbReference type="Proteomes" id="UP000826651"/>
    </source>
</evidence>
<accession>A0ABS7SB74</accession>
<feature type="region of interest" description="Disordered" evidence="1">
    <location>
        <begin position="23"/>
        <end position="44"/>
    </location>
</feature>
<dbReference type="Proteomes" id="UP000826651">
    <property type="component" value="Unassembled WGS sequence"/>
</dbReference>
<sequence>MSFDSLESIQAFVQQRVTQALAEDAASRGADVPQSGTGESVEGEITVDVDGKGFVRQVRYDDSIAELDADELREATLQAIQAAHADLRPGGRPAKDPTAALHDNSVDQAYRDYFDQRMAGGASGPFGAGGAFGGPRPGGTPGPGQPGGTQTSI</sequence>
<gene>
    <name evidence="2" type="ORF">KCQ71_10115</name>
</gene>